<name>A0A645GZW5_9ZZZZ</name>
<comment type="caution">
    <text evidence="1">The sequence shown here is derived from an EMBL/GenBank/DDBJ whole genome shotgun (WGS) entry which is preliminary data.</text>
</comment>
<evidence type="ECO:0000313" key="1">
    <source>
        <dbReference type="EMBL" id="MPN31279.1"/>
    </source>
</evidence>
<gene>
    <name evidence="1" type="ORF">SDC9_178753</name>
</gene>
<protein>
    <submittedName>
        <fullName evidence="1">Uncharacterized protein</fullName>
    </submittedName>
</protein>
<dbReference type="EMBL" id="VSSQ01082755">
    <property type="protein sequence ID" value="MPN31279.1"/>
    <property type="molecule type" value="Genomic_DNA"/>
</dbReference>
<accession>A0A645GZW5</accession>
<dbReference type="AlphaFoldDB" id="A0A645GZW5"/>
<sequence length="73" mass="8979">MFSTFYIEIFRIVSENYDYHHIRWSKLEDDVKSRVTHVIIKLNIKCTFSSYLRRVELFNDLIDGQYIFIEKLK</sequence>
<reference evidence="1" key="1">
    <citation type="submission" date="2019-08" db="EMBL/GenBank/DDBJ databases">
        <authorList>
            <person name="Kucharzyk K."/>
            <person name="Murdoch R.W."/>
            <person name="Higgins S."/>
            <person name="Loffler F."/>
        </authorList>
    </citation>
    <scope>NUCLEOTIDE SEQUENCE</scope>
</reference>
<organism evidence="1">
    <name type="scientific">bioreactor metagenome</name>
    <dbReference type="NCBI Taxonomy" id="1076179"/>
    <lineage>
        <taxon>unclassified sequences</taxon>
        <taxon>metagenomes</taxon>
        <taxon>ecological metagenomes</taxon>
    </lineage>
</organism>
<proteinExistence type="predicted"/>